<evidence type="ECO:0000256" key="1">
    <source>
        <dbReference type="SAM" id="MobiDB-lite"/>
    </source>
</evidence>
<feature type="region of interest" description="Disordered" evidence="1">
    <location>
        <begin position="20"/>
        <end position="44"/>
    </location>
</feature>
<dbReference type="eggNOG" id="COG5401">
    <property type="taxonomic scope" value="Bacteria"/>
</dbReference>
<reference evidence="4 5" key="1">
    <citation type="journal article" date="2014" name="J. Biotechnol.">
        <title>Complete genome sequence of the actinobacterium Actinoplanes friuliensis HAG 010964, producer of the lipopeptide antibiotic friulimycin.</title>
        <authorList>
            <person name="Ruckert C."/>
            <person name="Szczepanowski R."/>
            <person name="Albersmeier A."/>
            <person name="Goesmann A."/>
            <person name="Fischer N."/>
            <person name="Steinkamper A."/>
            <person name="Puhler A."/>
            <person name="Biener R."/>
            <person name="Schwartz D."/>
            <person name="Kalinowski J."/>
        </authorList>
    </citation>
    <scope>NUCLEOTIDE SEQUENCE [LARGE SCALE GENOMIC DNA]</scope>
    <source>
        <strain evidence="4 5">DSM 7358</strain>
    </source>
</reference>
<dbReference type="Pfam" id="PF10646">
    <property type="entry name" value="Germane"/>
    <property type="match status" value="1"/>
</dbReference>
<dbReference type="PATRIC" id="fig|1246995.3.peg.3905"/>
<feature type="region of interest" description="Disordered" evidence="1">
    <location>
        <begin position="76"/>
        <end position="97"/>
    </location>
</feature>
<dbReference type="OrthoDB" id="5181063at2"/>
<protein>
    <recommendedName>
        <fullName evidence="3">GerMN domain-containing protein</fullName>
    </recommendedName>
</protein>
<keyword evidence="5" id="KW-1185">Reference proteome</keyword>
<dbReference type="EMBL" id="CP006272">
    <property type="protein sequence ID" value="AGZ42117.1"/>
    <property type="molecule type" value="Genomic_DNA"/>
</dbReference>
<feature type="domain" description="GerMN" evidence="3">
    <location>
        <begin position="54"/>
        <end position="157"/>
    </location>
</feature>
<dbReference type="STRING" id="1246995.AFR_19225"/>
<proteinExistence type="predicted"/>
<dbReference type="AlphaFoldDB" id="U5VZC9"/>
<dbReference type="RefSeq" id="WP_023362489.1">
    <property type="nucleotide sequence ID" value="NC_022657.1"/>
</dbReference>
<evidence type="ECO:0000259" key="3">
    <source>
        <dbReference type="Pfam" id="PF10646"/>
    </source>
</evidence>
<gene>
    <name evidence="4" type="ORF">AFR_19225</name>
</gene>
<dbReference type="KEGG" id="afs:AFR_19225"/>
<name>U5VZC9_9ACTN</name>
<feature type="signal peptide" evidence="2">
    <location>
        <begin position="1"/>
        <end position="23"/>
    </location>
</feature>
<keyword evidence="2" id="KW-0732">Signal</keyword>
<evidence type="ECO:0000313" key="4">
    <source>
        <dbReference type="EMBL" id="AGZ42117.1"/>
    </source>
</evidence>
<organism evidence="4 5">
    <name type="scientific">Actinoplanes friuliensis DSM 7358</name>
    <dbReference type="NCBI Taxonomy" id="1246995"/>
    <lineage>
        <taxon>Bacteria</taxon>
        <taxon>Bacillati</taxon>
        <taxon>Actinomycetota</taxon>
        <taxon>Actinomycetes</taxon>
        <taxon>Micromonosporales</taxon>
        <taxon>Micromonosporaceae</taxon>
        <taxon>Actinoplanes</taxon>
    </lineage>
</organism>
<sequence>MRRRLLAVLLVAALGPAGCGVPAEDTPRSIESPGRVNASGGPPPDVGGTALIRLYLVRDDRLVRVPRRVPAPLSPREQLDDLLAGPTAEESEEGLSSALTTTTVQDLRLGDRRATIVLGDRQDQGVRTDEALGYAQIVCTLTSLPDVGTVSFVSEDGSPVGVPRADGRLAEGPLTIADYSSLLD</sequence>
<evidence type="ECO:0000256" key="2">
    <source>
        <dbReference type="SAM" id="SignalP"/>
    </source>
</evidence>
<dbReference type="Proteomes" id="UP000017746">
    <property type="component" value="Chromosome"/>
</dbReference>
<dbReference type="HOGENOM" id="CLU_124411_0_0_11"/>
<dbReference type="InterPro" id="IPR019606">
    <property type="entry name" value="GerMN"/>
</dbReference>
<feature type="chain" id="PRO_5004665910" description="GerMN domain-containing protein" evidence="2">
    <location>
        <begin position="24"/>
        <end position="184"/>
    </location>
</feature>
<accession>U5VZC9</accession>
<evidence type="ECO:0000313" key="5">
    <source>
        <dbReference type="Proteomes" id="UP000017746"/>
    </source>
</evidence>